<evidence type="ECO:0000256" key="3">
    <source>
        <dbReference type="ARBA" id="ARBA00007931"/>
    </source>
</evidence>
<name>A0A921IPY0_9ACTN</name>
<feature type="transmembrane region" description="Helical" evidence="11">
    <location>
        <begin position="6"/>
        <end position="24"/>
    </location>
</feature>
<gene>
    <name evidence="13" type="ORF">K8U80_06305</name>
</gene>
<evidence type="ECO:0000313" key="13">
    <source>
        <dbReference type="EMBL" id="HJG30991.1"/>
    </source>
</evidence>
<evidence type="ECO:0000256" key="4">
    <source>
        <dbReference type="ARBA" id="ARBA00022670"/>
    </source>
</evidence>
<dbReference type="GO" id="GO:0006508">
    <property type="term" value="P:proteolysis"/>
    <property type="evidence" value="ECO:0007669"/>
    <property type="project" value="UniProtKB-KW"/>
</dbReference>
<evidence type="ECO:0000256" key="1">
    <source>
        <dbReference type="ARBA" id="ARBA00001947"/>
    </source>
</evidence>
<comment type="subcellular location">
    <subcellularLocation>
        <location evidence="2">Membrane</location>
        <topology evidence="2">Multi-pass membrane protein</topology>
    </subcellularLocation>
</comment>
<dbReference type="CDD" id="cd23081">
    <property type="entry name" value="cpPDZ_EcRseP-like"/>
    <property type="match status" value="1"/>
</dbReference>
<accession>A0A921IPY0</accession>
<keyword evidence="8 11" id="KW-1133">Transmembrane helix</keyword>
<dbReference type="PANTHER" id="PTHR42837:SF2">
    <property type="entry name" value="MEMBRANE METALLOPROTEASE ARASP2, CHLOROPLASTIC-RELATED"/>
    <property type="match status" value="1"/>
</dbReference>
<evidence type="ECO:0000256" key="6">
    <source>
        <dbReference type="ARBA" id="ARBA00022801"/>
    </source>
</evidence>
<dbReference type="Gene3D" id="2.30.42.10">
    <property type="match status" value="1"/>
</dbReference>
<evidence type="ECO:0000256" key="11">
    <source>
        <dbReference type="SAM" id="Phobius"/>
    </source>
</evidence>
<protein>
    <submittedName>
        <fullName evidence="13">M50 family metallopeptidase</fullName>
    </submittedName>
</protein>
<comment type="similarity">
    <text evidence="3">Belongs to the peptidase M50B family.</text>
</comment>
<dbReference type="InterPro" id="IPR008915">
    <property type="entry name" value="Peptidase_M50"/>
</dbReference>
<evidence type="ECO:0000259" key="12">
    <source>
        <dbReference type="PROSITE" id="PS50106"/>
    </source>
</evidence>
<feature type="transmembrane region" description="Helical" evidence="11">
    <location>
        <begin position="206"/>
        <end position="231"/>
    </location>
</feature>
<keyword evidence="6" id="KW-0378">Hydrolase</keyword>
<evidence type="ECO:0000256" key="5">
    <source>
        <dbReference type="ARBA" id="ARBA00022692"/>
    </source>
</evidence>
<comment type="caution">
    <text evidence="13">The sequence shown here is derived from an EMBL/GenBank/DDBJ whole genome shotgun (WGS) entry which is preliminary data.</text>
</comment>
<comment type="cofactor">
    <cofactor evidence="1">
        <name>Zn(2+)</name>
        <dbReference type="ChEBI" id="CHEBI:29105"/>
    </cofactor>
</comment>
<evidence type="ECO:0000256" key="9">
    <source>
        <dbReference type="ARBA" id="ARBA00023049"/>
    </source>
</evidence>
<organism evidence="13 14">
    <name type="scientific">Collinsella ihumii</name>
    <dbReference type="NCBI Taxonomy" id="1720204"/>
    <lineage>
        <taxon>Bacteria</taxon>
        <taxon>Bacillati</taxon>
        <taxon>Actinomycetota</taxon>
        <taxon>Coriobacteriia</taxon>
        <taxon>Coriobacteriales</taxon>
        <taxon>Coriobacteriaceae</taxon>
        <taxon>Collinsella</taxon>
    </lineage>
</organism>
<feature type="domain" description="PDZ" evidence="12">
    <location>
        <begin position="231"/>
        <end position="285"/>
    </location>
</feature>
<feature type="transmembrane region" description="Helical" evidence="11">
    <location>
        <begin position="430"/>
        <end position="448"/>
    </location>
</feature>
<dbReference type="CDD" id="cd05709">
    <property type="entry name" value="S2P-M50"/>
    <property type="match status" value="1"/>
</dbReference>
<evidence type="ECO:0000256" key="8">
    <source>
        <dbReference type="ARBA" id="ARBA00022989"/>
    </source>
</evidence>
<dbReference type="PANTHER" id="PTHR42837">
    <property type="entry name" value="REGULATOR OF SIGMA-E PROTEASE RSEP"/>
    <property type="match status" value="1"/>
</dbReference>
<evidence type="ECO:0000256" key="10">
    <source>
        <dbReference type="ARBA" id="ARBA00023136"/>
    </source>
</evidence>
<dbReference type="EMBL" id="DYVF01000042">
    <property type="protein sequence ID" value="HJG30991.1"/>
    <property type="molecule type" value="Genomic_DNA"/>
</dbReference>
<dbReference type="InterPro" id="IPR004387">
    <property type="entry name" value="Pept_M50_Zn"/>
</dbReference>
<keyword evidence="4" id="KW-0645">Protease</keyword>
<keyword evidence="5 11" id="KW-0812">Transmembrane</keyword>
<dbReference type="InterPro" id="IPR036034">
    <property type="entry name" value="PDZ_sf"/>
</dbReference>
<dbReference type="GO" id="GO:0004222">
    <property type="term" value="F:metalloendopeptidase activity"/>
    <property type="evidence" value="ECO:0007669"/>
    <property type="project" value="InterPro"/>
</dbReference>
<sequence>MDMLISVVSTVFWGLVTISILIFIHEGGHFLAARACGVRVTEFFLGMPCRYNLHTTLRRSGTKIGVTPILLGGYAAICGMDDLDIPSTPDVLASIHRHGTVTVEELALELGIDAEDVQEACIQLMGWGSIAPVFADDDRKRDKYEADTFAALPRDAAGNTVYDGRAFDAAHATGEGEAWEPPMGQDAFFEHERSRTYAGVGFLKRAFMLVAGIAVNVVFGFLLLMSVYSIIGFDVPVDVNRIGSVVEGSPADAAGLESGDVVISVNGEQTDSWTALVTALQAAGDTDPGATISLDVERDGSQRTVEITPDEEGLIGINVPYENFTLNPVDSFFVSADYIYQTVSGVISLLVPTQTMEVLSSSTSIVGISVMSAQAAASGPAIYLTFAALISLSVGLMNLLPIPPLDGGKLVIEVVQAITRRKVPLRIRSILSYVGVALFMALFVYMLQQDITRFF</sequence>
<reference evidence="13" key="1">
    <citation type="journal article" date="2021" name="PeerJ">
        <title>Extensive microbial diversity within the chicken gut microbiome revealed by metagenomics and culture.</title>
        <authorList>
            <person name="Gilroy R."/>
            <person name="Ravi A."/>
            <person name="Getino M."/>
            <person name="Pursley I."/>
            <person name="Horton D.L."/>
            <person name="Alikhan N.F."/>
            <person name="Baker D."/>
            <person name="Gharbi K."/>
            <person name="Hall N."/>
            <person name="Watson M."/>
            <person name="Adriaenssens E.M."/>
            <person name="Foster-Nyarko E."/>
            <person name="Jarju S."/>
            <person name="Secka A."/>
            <person name="Antonio M."/>
            <person name="Oren A."/>
            <person name="Chaudhuri R.R."/>
            <person name="La Ragione R."/>
            <person name="Hildebrand F."/>
            <person name="Pallen M.J."/>
        </authorList>
    </citation>
    <scope>NUCLEOTIDE SEQUENCE</scope>
    <source>
        <strain evidence="13">ChiGjej2B2-7701</strain>
    </source>
</reference>
<proteinExistence type="inferred from homology"/>
<reference evidence="13" key="2">
    <citation type="submission" date="2021-09" db="EMBL/GenBank/DDBJ databases">
        <authorList>
            <person name="Gilroy R."/>
        </authorList>
    </citation>
    <scope>NUCLEOTIDE SEQUENCE</scope>
    <source>
        <strain evidence="13">ChiGjej2B2-7701</strain>
    </source>
</reference>
<dbReference type="PROSITE" id="PS50106">
    <property type="entry name" value="PDZ"/>
    <property type="match status" value="1"/>
</dbReference>
<dbReference type="AlphaFoldDB" id="A0A921IPY0"/>
<evidence type="ECO:0000256" key="7">
    <source>
        <dbReference type="ARBA" id="ARBA00022833"/>
    </source>
</evidence>
<dbReference type="GO" id="GO:0016020">
    <property type="term" value="C:membrane"/>
    <property type="evidence" value="ECO:0007669"/>
    <property type="project" value="UniProtKB-SubCell"/>
</dbReference>
<dbReference type="SUPFAM" id="SSF50156">
    <property type="entry name" value="PDZ domain-like"/>
    <property type="match status" value="1"/>
</dbReference>
<dbReference type="Proteomes" id="UP000746751">
    <property type="component" value="Unassembled WGS sequence"/>
</dbReference>
<dbReference type="Pfam" id="PF02163">
    <property type="entry name" value="Peptidase_M50"/>
    <property type="match status" value="1"/>
</dbReference>
<dbReference type="InterPro" id="IPR041489">
    <property type="entry name" value="PDZ_6"/>
</dbReference>
<keyword evidence="7" id="KW-0862">Zinc</keyword>
<dbReference type="SMART" id="SM00228">
    <property type="entry name" value="PDZ"/>
    <property type="match status" value="1"/>
</dbReference>
<keyword evidence="9" id="KW-0482">Metalloprotease</keyword>
<dbReference type="Pfam" id="PF17820">
    <property type="entry name" value="PDZ_6"/>
    <property type="match status" value="1"/>
</dbReference>
<evidence type="ECO:0000256" key="2">
    <source>
        <dbReference type="ARBA" id="ARBA00004141"/>
    </source>
</evidence>
<dbReference type="InterPro" id="IPR001478">
    <property type="entry name" value="PDZ"/>
</dbReference>
<evidence type="ECO:0000313" key="14">
    <source>
        <dbReference type="Proteomes" id="UP000746751"/>
    </source>
</evidence>
<feature type="transmembrane region" description="Helical" evidence="11">
    <location>
        <begin position="381"/>
        <end position="400"/>
    </location>
</feature>
<keyword evidence="10 11" id="KW-0472">Membrane</keyword>